<comment type="caution">
    <text evidence="3">The sequence shown here is derived from an EMBL/GenBank/DDBJ whole genome shotgun (WGS) entry which is preliminary data.</text>
</comment>
<dbReference type="EMBL" id="CATQJL010000316">
    <property type="protein sequence ID" value="CAJ0606233.1"/>
    <property type="molecule type" value="Genomic_DNA"/>
</dbReference>
<evidence type="ECO:0000256" key="1">
    <source>
        <dbReference type="SAM" id="MobiDB-lite"/>
    </source>
</evidence>
<dbReference type="Proteomes" id="UP001176961">
    <property type="component" value="Unassembled WGS sequence"/>
</dbReference>
<gene>
    <name evidence="3" type="ORF">CYNAS_LOCUS18216</name>
</gene>
<organism evidence="3 4">
    <name type="scientific">Cylicocyclus nassatus</name>
    <name type="common">Nematode worm</name>
    <dbReference type="NCBI Taxonomy" id="53992"/>
    <lineage>
        <taxon>Eukaryota</taxon>
        <taxon>Metazoa</taxon>
        <taxon>Ecdysozoa</taxon>
        <taxon>Nematoda</taxon>
        <taxon>Chromadorea</taxon>
        <taxon>Rhabditida</taxon>
        <taxon>Rhabditina</taxon>
        <taxon>Rhabditomorpha</taxon>
        <taxon>Strongyloidea</taxon>
        <taxon>Strongylidae</taxon>
        <taxon>Cylicocyclus</taxon>
    </lineage>
</organism>
<evidence type="ECO:0000256" key="2">
    <source>
        <dbReference type="SAM" id="Phobius"/>
    </source>
</evidence>
<reference evidence="3" key="1">
    <citation type="submission" date="2023-07" db="EMBL/GenBank/DDBJ databases">
        <authorList>
            <consortium name="CYATHOMIX"/>
        </authorList>
    </citation>
    <scope>NUCLEOTIDE SEQUENCE</scope>
    <source>
        <strain evidence="3">N/A</strain>
    </source>
</reference>
<proteinExistence type="predicted"/>
<evidence type="ECO:0000313" key="3">
    <source>
        <dbReference type="EMBL" id="CAJ0606233.1"/>
    </source>
</evidence>
<evidence type="ECO:0000313" key="4">
    <source>
        <dbReference type="Proteomes" id="UP001176961"/>
    </source>
</evidence>
<accession>A0AA36HA18</accession>
<keyword evidence="2" id="KW-1133">Transmembrane helix</keyword>
<feature type="compositionally biased region" description="Basic and acidic residues" evidence="1">
    <location>
        <begin position="74"/>
        <end position="84"/>
    </location>
</feature>
<feature type="region of interest" description="Disordered" evidence="1">
    <location>
        <begin position="64"/>
        <end position="96"/>
    </location>
</feature>
<keyword evidence="4" id="KW-1185">Reference proteome</keyword>
<keyword evidence="2" id="KW-0812">Transmembrane</keyword>
<dbReference type="AlphaFoldDB" id="A0AA36HA18"/>
<sequence length="96" mass="10618">MLSSRVRIKRGWLDKYQYDEEDSALSSTSSTHLLKGTFFYIGLVAGVLVGIIIVGIVVIIIRKRRRARRGATSSKEEASFDRTKKGSKKSNAAAAE</sequence>
<protein>
    <submittedName>
        <fullName evidence="3">Uncharacterized protein</fullName>
    </submittedName>
</protein>
<feature type="transmembrane region" description="Helical" evidence="2">
    <location>
        <begin position="38"/>
        <end position="61"/>
    </location>
</feature>
<name>A0AA36HA18_CYLNA</name>
<keyword evidence="2" id="KW-0472">Membrane</keyword>